<gene>
    <name evidence="1" type="ORF">PENNAL_c0092G01037</name>
</gene>
<dbReference type="AlphaFoldDB" id="A0A1V6XC18"/>
<name>A0A1V6XC18_PENNA</name>
<comment type="caution">
    <text evidence="1">The sequence shown here is derived from an EMBL/GenBank/DDBJ whole genome shotgun (WGS) entry which is preliminary data.</text>
</comment>
<evidence type="ECO:0000313" key="2">
    <source>
        <dbReference type="Proteomes" id="UP000191691"/>
    </source>
</evidence>
<accession>A0A1V6XC18</accession>
<evidence type="ECO:0000313" key="1">
    <source>
        <dbReference type="EMBL" id="OQE72702.1"/>
    </source>
</evidence>
<protein>
    <submittedName>
        <fullName evidence="1">Uncharacterized protein</fullName>
    </submittedName>
</protein>
<organism evidence="1 2">
    <name type="scientific">Penicillium nalgiovense</name>
    <dbReference type="NCBI Taxonomy" id="60175"/>
    <lineage>
        <taxon>Eukaryota</taxon>
        <taxon>Fungi</taxon>
        <taxon>Dikarya</taxon>
        <taxon>Ascomycota</taxon>
        <taxon>Pezizomycotina</taxon>
        <taxon>Eurotiomycetes</taxon>
        <taxon>Eurotiomycetidae</taxon>
        <taxon>Eurotiales</taxon>
        <taxon>Aspergillaceae</taxon>
        <taxon>Penicillium</taxon>
    </lineage>
</organism>
<sequence length="90" mass="10485">MESPQRSDEREDRFQRMTKNDYQIPLFRDTDFDGDPIEGRLVVAQLMLSAINSYRLGPFGDYSLEHPILCCSFAFEQPMPCYHLTCSQSK</sequence>
<dbReference type="EMBL" id="MOOB01000092">
    <property type="protein sequence ID" value="OQE72702.1"/>
    <property type="molecule type" value="Genomic_DNA"/>
</dbReference>
<dbReference type="Proteomes" id="UP000191691">
    <property type="component" value="Unassembled WGS sequence"/>
</dbReference>
<keyword evidence="2" id="KW-1185">Reference proteome</keyword>
<proteinExistence type="predicted"/>
<reference evidence="2" key="1">
    <citation type="journal article" date="2017" name="Nat. Microbiol.">
        <title>Global analysis of biosynthetic gene clusters reveals vast potential of secondary metabolite production in Penicillium species.</title>
        <authorList>
            <person name="Nielsen J.C."/>
            <person name="Grijseels S."/>
            <person name="Prigent S."/>
            <person name="Ji B."/>
            <person name="Dainat J."/>
            <person name="Nielsen K.F."/>
            <person name="Frisvad J.C."/>
            <person name="Workman M."/>
            <person name="Nielsen J."/>
        </authorList>
    </citation>
    <scope>NUCLEOTIDE SEQUENCE [LARGE SCALE GENOMIC DNA]</scope>
    <source>
        <strain evidence="2">IBT 13039</strain>
    </source>
</reference>